<keyword evidence="1 4" id="KW-0732">Signal</keyword>
<sequence length="367" mass="38998">MKSFGGTRFASLTVALLVGFSGLVAIGSAAPATAGTPVACTEEIGPGRTLPFRPSAWGMDEVTAVTVTTSPDFYGFSQTRLFVEDDTFQPYPGREFATIEAGAERGDYVFSSSAPYVGPVRQPGTYPAPELLDVLRRSPVRQVRINYTDGQGVREFYRWTGTLTYLDCDSDGDGVNERRDVCPTVPDLDQADLDGDRVGDACDPDADGDGVVDTGDNCKRLPNADQLDSDGDGVGDACDATPYPPAPAPSPTGTPGNPTVPTTPGVPGAPVPTAVSRALTLSYVAKKRFFRGQVASAVPSCAAYAEVTLWRKHRRADRRLVISTTTDEGRFRTPRVKRAGKYYVTVAASPDGACAGARSKGQRIRGR</sequence>
<dbReference type="InterPro" id="IPR003367">
    <property type="entry name" value="Thrombospondin_3-like_rpt"/>
</dbReference>
<evidence type="ECO:0008006" key="7">
    <source>
        <dbReference type="Google" id="ProtNLM"/>
    </source>
</evidence>
<reference evidence="5 6" key="1">
    <citation type="submission" date="2018-03" db="EMBL/GenBank/DDBJ databases">
        <authorList>
            <person name="Keele B.F."/>
        </authorList>
    </citation>
    <scope>NUCLEOTIDE SEQUENCE [LARGE SCALE GENOMIC DNA]</scope>
    <source>
        <strain evidence="5 6">IB-3</strain>
    </source>
</reference>
<dbReference type="PANTHER" id="PTHR10199">
    <property type="entry name" value="THROMBOSPONDIN"/>
    <property type="match status" value="1"/>
</dbReference>
<dbReference type="OrthoDB" id="3779646at2"/>
<comment type="caution">
    <text evidence="5">The sequence shown here is derived from an EMBL/GenBank/DDBJ whole genome shotgun (WGS) entry which is preliminary data.</text>
</comment>
<dbReference type="SUPFAM" id="SSF103647">
    <property type="entry name" value="TSP type-3 repeat"/>
    <property type="match status" value="1"/>
</dbReference>
<feature type="compositionally biased region" description="Low complexity" evidence="3">
    <location>
        <begin position="253"/>
        <end position="269"/>
    </location>
</feature>
<dbReference type="PROSITE" id="PS51234">
    <property type="entry name" value="TSP3"/>
    <property type="match status" value="1"/>
</dbReference>
<feature type="region of interest" description="Disordered" evidence="3">
    <location>
        <begin position="201"/>
        <end position="269"/>
    </location>
</feature>
<name>A0A2R7Z1P0_9ACTN</name>
<dbReference type="InterPro" id="IPR017897">
    <property type="entry name" value="Thrombospondin_3_rpt"/>
</dbReference>
<dbReference type="Gene3D" id="4.10.1080.10">
    <property type="entry name" value="TSP type-3 repeat"/>
    <property type="match status" value="1"/>
</dbReference>
<evidence type="ECO:0000256" key="3">
    <source>
        <dbReference type="SAM" id="MobiDB-lite"/>
    </source>
</evidence>
<dbReference type="GO" id="GO:0005509">
    <property type="term" value="F:calcium ion binding"/>
    <property type="evidence" value="ECO:0007669"/>
    <property type="project" value="InterPro"/>
</dbReference>
<dbReference type="EMBL" id="PYXZ01000001">
    <property type="protein sequence ID" value="PUA82484.1"/>
    <property type="molecule type" value="Genomic_DNA"/>
</dbReference>
<evidence type="ECO:0000256" key="4">
    <source>
        <dbReference type="SAM" id="SignalP"/>
    </source>
</evidence>
<dbReference type="AlphaFoldDB" id="A0A2R7Z1P0"/>
<feature type="signal peptide" evidence="4">
    <location>
        <begin position="1"/>
        <end position="34"/>
    </location>
</feature>
<feature type="chain" id="PRO_5039419726" description="Thrombospondin type 3 repeat-containing protein" evidence="4">
    <location>
        <begin position="35"/>
        <end position="367"/>
    </location>
</feature>
<evidence type="ECO:0000313" key="5">
    <source>
        <dbReference type="EMBL" id="PUA82484.1"/>
    </source>
</evidence>
<dbReference type="InterPro" id="IPR028974">
    <property type="entry name" value="TSP_type-3_rpt"/>
</dbReference>
<organism evidence="5 6">
    <name type="scientific">Nocardioides currus</name>
    <dbReference type="NCBI Taxonomy" id="2133958"/>
    <lineage>
        <taxon>Bacteria</taxon>
        <taxon>Bacillati</taxon>
        <taxon>Actinomycetota</taxon>
        <taxon>Actinomycetes</taxon>
        <taxon>Propionibacteriales</taxon>
        <taxon>Nocardioidaceae</taxon>
        <taxon>Nocardioides</taxon>
    </lineage>
</organism>
<dbReference type="Proteomes" id="UP000244867">
    <property type="component" value="Unassembled WGS sequence"/>
</dbReference>
<dbReference type="GO" id="GO:0007155">
    <property type="term" value="P:cell adhesion"/>
    <property type="evidence" value="ECO:0007669"/>
    <property type="project" value="InterPro"/>
</dbReference>
<evidence type="ECO:0000313" key="6">
    <source>
        <dbReference type="Proteomes" id="UP000244867"/>
    </source>
</evidence>
<evidence type="ECO:0000256" key="1">
    <source>
        <dbReference type="ARBA" id="ARBA00022729"/>
    </source>
</evidence>
<feature type="compositionally biased region" description="Pro residues" evidence="3">
    <location>
        <begin position="242"/>
        <end position="252"/>
    </location>
</feature>
<proteinExistence type="predicted"/>
<dbReference type="Pfam" id="PF02412">
    <property type="entry name" value="TSP_3"/>
    <property type="match status" value="2"/>
</dbReference>
<protein>
    <recommendedName>
        <fullName evidence="7">Thrombospondin type 3 repeat-containing protein</fullName>
    </recommendedName>
</protein>
<keyword evidence="2" id="KW-0106">Calcium</keyword>
<accession>A0A2R7Z1P0</accession>
<keyword evidence="6" id="KW-1185">Reference proteome</keyword>
<evidence type="ECO:0000256" key="2">
    <source>
        <dbReference type="ARBA" id="ARBA00022837"/>
    </source>
</evidence>
<gene>
    <name evidence="5" type="ORF">C7S10_01680</name>
</gene>